<evidence type="ECO:0008006" key="3">
    <source>
        <dbReference type="Google" id="ProtNLM"/>
    </source>
</evidence>
<evidence type="ECO:0000313" key="2">
    <source>
        <dbReference type="Proteomes" id="UP001165542"/>
    </source>
</evidence>
<name>A0ABT2EIS3_9GAMM</name>
<dbReference type="Pfam" id="PF11848">
    <property type="entry name" value="DUF3368"/>
    <property type="match status" value="1"/>
</dbReference>
<evidence type="ECO:0000313" key="1">
    <source>
        <dbReference type="EMBL" id="MCS2611015.1"/>
    </source>
</evidence>
<dbReference type="Gene3D" id="3.40.50.1010">
    <property type="entry name" value="5'-nuclease"/>
    <property type="match status" value="1"/>
</dbReference>
<dbReference type="RefSeq" id="WP_259037507.1">
    <property type="nucleotide sequence ID" value="NZ_JAJISC010000009.1"/>
</dbReference>
<comment type="caution">
    <text evidence="1">The sequence shown here is derived from an EMBL/GenBank/DDBJ whole genome shotgun (WGS) entry which is preliminary data.</text>
</comment>
<accession>A0ABT2EIS3</accession>
<proteinExistence type="predicted"/>
<dbReference type="Proteomes" id="UP001165542">
    <property type="component" value="Unassembled WGS sequence"/>
</dbReference>
<dbReference type="InterPro" id="IPR029060">
    <property type="entry name" value="PIN-like_dom_sf"/>
</dbReference>
<keyword evidence="2" id="KW-1185">Reference proteome</keyword>
<dbReference type="SUPFAM" id="SSF88723">
    <property type="entry name" value="PIN domain-like"/>
    <property type="match status" value="1"/>
</dbReference>
<organism evidence="1 2">
    <name type="scientific">Halomonas dongshanensis</name>
    <dbReference type="NCBI Taxonomy" id="2890835"/>
    <lineage>
        <taxon>Bacteria</taxon>
        <taxon>Pseudomonadati</taxon>
        <taxon>Pseudomonadota</taxon>
        <taxon>Gammaproteobacteria</taxon>
        <taxon>Oceanospirillales</taxon>
        <taxon>Halomonadaceae</taxon>
        <taxon>Halomonas</taxon>
    </lineage>
</organism>
<dbReference type="EMBL" id="JAJISC010000009">
    <property type="protein sequence ID" value="MCS2611015.1"/>
    <property type="molecule type" value="Genomic_DNA"/>
</dbReference>
<sequence length="94" mass="10702">MIAHSSGVSSNDCFALALAQQERCPLLTGDQRLRSVAEQEGVVVMGTIWVIEQLVQHQHLSVRTAKNAYERMRENVRRLPWDIAFRSLDELDPL</sequence>
<protein>
    <recommendedName>
        <fullName evidence="3">PIN domain-containing protein</fullName>
    </recommendedName>
</protein>
<reference evidence="1" key="1">
    <citation type="submission" date="2021-11" db="EMBL/GenBank/DDBJ databases">
        <title>Halomonas sp., isolated from a coastal aquaculture zone in Dongshan Bay.</title>
        <authorList>
            <person name="Lin W."/>
        </authorList>
    </citation>
    <scope>NUCLEOTIDE SEQUENCE</scope>
    <source>
        <strain evidence="1">Yzlin-01</strain>
    </source>
</reference>
<gene>
    <name evidence="1" type="ORF">LLY24_17005</name>
</gene>
<dbReference type="InterPro" id="IPR021799">
    <property type="entry name" value="PIN-like_prokaryotic"/>
</dbReference>